<dbReference type="EMBL" id="CAUYUJ010006231">
    <property type="protein sequence ID" value="CAK0816585.1"/>
    <property type="molecule type" value="Genomic_DNA"/>
</dbReference>
<dbReference type="Pfam" id="PF07728">
    <property type="entry name" value="AAA_5"/>
    <property type="match status" value="1"/>
</dbReference>
<dbReference type="Gene3D" id="3.40.50.300">
    <property type="entry name" value="P-loop containing nucleotide triphosphate hydrolases"/>
    <property type="match status" value="1"/>
</dbReference>
<comment type="caution">
    <text evidence="4">The sequence shown here is derived from an EMBL/GenBank/DDBJ whole genome shotgun (WGS) entry which is preliminary data.</text>
</comment>
<feature type="domain" description="ATPase dynein-related AAA" evidence="3">
    <location>
        <begin position="17"/>
        <end position="108"/>
    </location>
</feature>
<dbReference type="PANTHER" id="PTHR48103">
    <property type="entry name" value="MIDASIN-RELATED"/>
    <property type="match status" value="1"/>
</dbReference>
<reference evidence="4" key="1">
    <citation type="submission" date="2023-10" db="EMBL/GenBank/DDBJ databases">
        <authorList>
            <person name="Chen Y."/>
            <person name="Shah S."/>
            <person name="Dougan E. K."/>
            <person name="Thang M."/>
            <person name="Chan C."/>
        </authorList>
    </citation>
    <scope>NUCLEOTIDE SEQUENCE [LARGE SCALE GENOMIC DNA]</scope>
</reference>
<proteinExistence type="predicted"/>
<evidence type="ECO:0000256" key="1">
    <source>
        <dbReference type="ARBA" id="ARBA00022741"/>
    </source>
</evidence>
<feature type="non-terminal residue" evidence="4">
    <location>
        <position position="1"/>
    </location>
</feature>
<protein>
    <recommendedName>
        <fullName evidence="3">ATPase dynein-related AAA domain-containing protein</fullName>
    </recommendedName>
</protein>
<keyword evidence="5" id="KW-1185">Reference proteome</keyword>
<gene>
    <name evidence="4" type="ORF">PCOR1329_LOCUS19511</name>
</gene>
<dbReference type="InterPro" id="IPR027417">
    <property type="entry name" value="P-loop_NTPase"/>
</dbReference>
<accession>A0ABN9RD49</accession>
<dbReference type="SUPFAM" id="SSF52540">
    <property type="entry name" value="P-loop containing nucleoside triphosphate hydrolases"/>
    <property type="match status" value="1"/>
</dbReference>
<dbReference type="Proteomes" id="UP001189429">
    <property type="component" value="Unassembled WGS sequence"/>
</dbReference>
<name>A0ABN9RD49_9DINO</name>
<dbReference type="PANTHER" id="PTHR48103:SF2">
    <property type="entry name" value="MIDASIN"/>
    <property type="match status" value="1"/>
</dbReference>
<organism evidence="4 5">
    <name type="scientific">Prorocentrum cordatum</name>
    <dbReference type="NCBI Taxonomy" id="2364126"/>
    <lineage>
        <taxon>Eukaryota</taxon>
        <taxon>Sar</taxon>
        <taxon>Alveolata</taxon>
        <taxon>Dinophyceae</taxon>
        <taxon>Prorocentrales</taxon>
        <taxon>Prorocentraceae</taxon>
        <taxon>Prorocentrum</taxon>
    </lineage>
</organism>
<sequence>VIACARKLLSLLASLERIFEWADGSLVEAMRAGGAFLADEISLAEDSVLERLNSVLETDHFLLLAEKPATGRQLEEVRAGPTFRLFATMNPGGDFGKRELSPALRNRFTERGGAHRGVSVSFHRSPSPFPIPFETPTKFPPQLGAT</sequence>
<dbReference type="InterPro" id="IPR011704">
    <property type="entry name" value="ATPase_dyneun-rel_AAA"/>
</dbReference>
<evidence type="ECO:0000259" key="3">
    <source>
        <dbReference type="Pfam" id="PF07728"/>
    </source>
</evidence>
<evidence type="ECO:0000313" key="5">
    <source>
        <dbReference type="Proteomes" id="UP001189429"/>
    </source>
</evidence>
<evidence type="ECO:0000313" key="4">
    <source>
        <dbReference type="EMBL" id="CAK0816585.1"/>
    </source>
</evidence>
<keyword evidence="2" id="KW-0067">ATP-binding</keyword>
<keyword evidence="1" id="KW-0547">Nucleotide-binding</keyword>
<evidence type="ECO:0000256" key="2">
    <source>
        <dbReference type="ARBA" id="ARBA00022840"/>
    </source>
</evidence>